<dbReference type="GO" id="GO:0051015">
    <property type="term" value="F:actin filament binding"/>
    <property type="evidence" value="ECO:0007669"/>
    <property type="project" value="TreeGrafter"/>
</dbReference>
<comment type="subcellular location">
    <subcellularLocation>
        <location evidence="1 8">Cytoplasm</location>
        <location evidence="1 8">Cytoskeleton</location>
    </subcellularLocation>
</comment>
<dbReference type="InterPro" id="IPR019771">
    <property type="entry name" value="F-actin_capping_bsu_CS"/>
</dbReference>
<keyword evidence="5 8" id="KW-0963">Cytoplasm</keyword>
<dbReference type="InterPro" id="IPR037282">
    <property type="entry name" value="CapZ_alpha/beta"/>
</dbReference>
<evidence type="ECO:0000256" key="2">
    <source>
        <dbReference type="ARBA" id="ARBA00006039"/>
    </source>
</evidence>
<dbReference type="PRINTS" id="PR00192">
    <property type="entry name" value="FACTINCAPB"/>
</dbReference>
<name>A0A507EFZ0_9FUNG</name>
<dbReference type="PROSITE" id="PS00231">
    <property type="entry name" value="F_ACTIN_CAPPING_BETA"/>
    <property type="match status" value="1"/>
</dbReference>
<evidence type="ECO:0000256" key="5">
    <source>
        <dbReference type="ARBA" id="ARBA00022490"/>
    </source>
</evidence>
<comment type="similarity">
    <text evidence="2 8">Belongs to the F-actin-capping protein beta subunit family.</text>
</comment>
<dbReference type="Gene3D" id="1.20.58.570">
    <property type="match status" value="1"/>
</dbReference>
<dbReference type="AlphaFoldDB" id="A0A507EFZ0"/>
<dbReference type="PANTHER" id="PTHR10619:SF0">
    <property type="entry name" value="F-ACTIN-CAPPING PROTEIN SUBUNIT BETA ISOFORMS 1 AND 2"/>
    <property type="match status" value="1"/>
</dbReference>
<evidence type="ECO:0000313" key="9">
    <source>
        <dbReference type="EMBL" id="TPX62347.1"/>
    </source>
</evidence>
<sequence length="268" mass="30361">MADPVDCALDLMRRLPPQKVEENLANLVELVPHLTEDLLSAIDQPLKLQRCKNTGKDYLLCDYNRDGDSYRSPWSNDYEPPLADGAQPSIKLRKLEVAANEAFSTYREMYFDGGVSSVYMWDLDDGFAAVVLIKNVNETDPQSKGSWDSIHVIEVNEKGRNAHYKLTSTIMLYMEIRGAKHGRINLSGSLTRQAELDYPVDDYGMHVANMGRMVEDMEIKMRNSLQVIYFGKTKDITGDLRSYNSLNEAKKLHAIQSELVGKLQARAH</sequence>
<dbReference type="InterPro" id="IPR001698">
    <property type="entry name" value="CAPZB"/>
</dbReference>
<dbReference type="FunFam" id="3.90.1150.210:FF:000001">
    <property type="entry name" value="F-actin-capping protein subunit beta"/>
    <property type="match status" value="1"/>
</dbReference>
<evidence type="ECO:0000256" key="8">
    <source>
        <dbReference type="RuleBase" id="RU365078"/>
    </source>
</evidence>
<dbReference type="InterPro" id="IPR043175">
    <property type="entry name" value="CAPZB_N"/>
</dbReference>
<reference evidence="9 10" key="1">
    <citation type="journal article" date="2019" name="Sci. Rep.">
        <title>Comparative genomics of chytrid fungi reveal insights into the obligate biotrophic and pathogenic lifestyle of Synchytrium endobioticum.</title>
        <authorList>
            <person name="van de Vossenberg B.T.L.H."/>
            <person name="Warris S."/>
            <person name="Nguyen H.D.T."/>
            <person name="van Gent-Pelzer M.P.E."/>
            <person name="Joly D.L."/>
            <person name="van de Geest H.C."/>
            <person name="Bonants P.J.M."/>
            <person name="Smith D.S."/>
            <person name="Levesque C.A."/>
            <person name="van der Lee T.A.J."/>
        </authorList>
    </citation>
    <scope>NUCLEOTIDE SEQUENCE [LARGE SCALE GENOMIC DNA]</scope>
    <source>
        <strain evidence="9 10">CBS 809.83</strain>
    </source>
</reference>
<evidence type="ECO:0000313" key="10">
    <source>
        <dbReference type="Proteomes" id="UP000318582"/>
    </source>
</evidence>
<evidence type="ECO:0000256" key="3">
    <source>
        <dbReference type="ARBA" id="ARBA00021859"/>
    </source>
</evidence>
<comment type="subunit">
    <text evidence="8">Heterodimer of an alpha and a beta subunit.</text>
</comment>
<dbReference type="InterPro" id="IPR042276">
    <property type="entry name" value="CapZ_alpha/beta_2"/>
</dbReference>
<comment type="function">
    <text evidence="8">F-actin-capping proteins bind in a Ca(2+)-independent manner to the fast growing ends of actin filaments (barbed end) thereby blocking the exchange of subunits at these ends. Unlike other capping proteins (such as gelsolin and severin), these proteins do not sever actin filaments.</text>
</comment>
<proteinExistence type="inferred from homology"/>
<keyword evidence="6 8" id="KW-0009">Actin-binding</keyword>
<accession>A0A507EFZ0</accession>
<dbReference type="STRING" id="109895.A0A507EFZ0"/>
<dbReference type="GO" id="GO:0030036">
    <property type="term" value="P:actin cytoskeleton organization"/>
    <property type="evidence" value="ECO:0007669"/>
    <property type="project" value="InterPro"/>
</dbReference>
<comment type="caution">
    <text evidence="9">The sequence shown here is derived from an EMBL/GenBank/DDBJ whole genome shotgun (WGS) entry which is preliminary data.</text>
</comment>
<dbReference type="Pfam" id="PF01115">
    <property type="entry name" value="F_actin_cap_B"/>
    <property type="match status" value="1"/>
</dbReference>
<evidence type="ECO:0000256" key="4">
    <source>
        <dbReference type="ARBA" id="ARBA00022467"/>
    </source>
</evidence>
<protein>
    <recommendedName>
        <fullName evidence="3 8">F-actin-capping protein subunit beta</fullName>
    </recommendedName>
</protein>
<keyword evidence="10" id="KW-1185">Reference proteome</keyword>
<dbReference type="EMBL" id="QEAQ01000003">
    <property type="protein sequence ID" value="TPX62347.1"/>
    <property type="molecule type" value="Genomic_DNA"/>
</dbReference>
<dbReference type="SUPFAM" id="SSF90096">
    <property type="entry name" value="Subunits of heterodimeric actin filament capping protein Capz"/>
    <property type="match status" value="1"/>
</dbReference>
<dbReference type="GO" id="GO:0051016">
    <property type="term" value="P:barbed-end actin filament capping"/>
    <property type="evidence" value="ECO:0007669"/>
    <property type="project" value="UniProtKB-UniRule"/>
</dbReference>
<keyword evidence="4 8" id="KW-0117">Actin capping</keyword>
<evidence type="ECO:0000256" key="7">
    <source>
        <dbReference type="ARBA" id="ARBA00023212"/>
    </source>
</evidence>
<dbReference type="Gene3D" id="3.90.1150.210">
    <property type="entry name" value="F-actin capping protein, beta subunit"/>
    <property type="match status" value="1"/>
</dbReference>
<organism evidence="9 10">
    <name type="scientific">Powellomyces hirtus</name>
    <dbReference type="NCBI Taxonomy" id="109895"/>
    <lineage>
        <taxon>Eukaryota</taxon>
        <taxon>Fungi</taxon>
        <taxon>Fungi incertae sedis</taxon>
        <taxon>Chytridiomycota</taxon>
        <taxon>Chytridiomycota incertae sedis</taxon>
        <taxon>Chytridiomycetes</taxon>
        <taxon>Spizellomycetales</taxon>
        <taxon>Powellomycetaceae</taxon>
        <taxon>Powellomyces</taxon>
    </lineage>
</organism>
<evidence type="ECO:0000256" key="1">
    <source>
        <dbReference type="ARBA" id="ARBA00004245"/>
    </source>
</evidence>
<dbReference type="FunFam" id="1.20.58.570:FF:000001">
    <property type="entry name" value="F-actin-capping protein subunit beta"/>
    <property type="match status" value="1"/>
</dbReference>
<dbReference type="PANTHER" id="PTHR10619">
    <property type="entry name" value="F-ACTIN-CAPPING PROTEIN SUBUNIT BETA"/>
    <property type="match status" value="1"/>
</dbReference>
<dbReference type="OrthoDB" id="9979678at2759"/>
<evidence type="ECO:0000256" key="6">
    <source>
        <dbReference type="ARBA" id="ARBA00023203"/>
    </source>
</evidence>
<dbReference type="Proteomes" id="UP000318582">
    <property type="component" value="Unassembled WGS sequence"/>
</dbReference>
<gene>
    <name evidence="9" type="ORF">PhCBS80983_g00486</name>
</gene>
<dbReference type="GO" id="GO:0005737">
    <property type="term" value="C:cytoplasm"/>
    <property type="evidence" value="ECO:0007669"/>
    <property type="project" value="InterPro"/>
</dbReference>
<keyword evidence="7 8" id="KW-0206">Cytoskeleton</keyword>
<dbReference type="GO" id="GO:0000902">
    <property type="term" value="P:cell morphogenesis"/>
    <property type="evidence" value="ECO:0007669"/>
    <property type="project" value="TreeGrafter"/>
</dbReference>
<dbReference type="GO" id="GO:0008290">
    <property type="term" value="C:F-actin capping protein complex"/>
    <property type="evidence" value="ECO:0007669"/>
    <property type="project" value="UniProtKB-UniRule"/>
</dbReference>